<sequence>MKTIRGNQGGVVLIEAMIGILIFSLGVLALVAMQAVSTSNVSNARYRSEAAFLANEIAAQAWIGRGANGVGTKDFKWPGGNDVTKAWVAKVETLLPQAKTYPPTITSVAGSANGYVLTITVRWKAPDALVPSNHVAVAYVTQPN</sequence>
<evidence type="ECO:0000313" key="2">
    <source>
        <dbReference type="EMBL" id="QJR12634.1"/>
    </source>
</evidence>
<keyword evidence="1" id="KW-1133">Transmembrane helix</keyword>
<keyword evidence="1" id="KW-0812">Transmembrane</keyword>
<protein>
    <recommendedName>
        <fullName evidence="4">Type IV pilus assembly protein PilV</fullName>
    </recommendedName>
</protein>
<accession>A0A6M4H216</accession>
<feature type="transmembrane region" description="Helical" evidence="1">
    <location>
        <begin position="12"/>
        <end position="33"/>
    </location>
</feature>
<dbReference type="Proteomes" id="UP000501534">
    <property type="component" value="Chromosome"/>
</dbReference>
<keyword evidence="1" id="KW-0472">Membrane</keyword>
<dbReference type="RefSeq" id="WP_171095004.1">
    <property type="nucleotide sequence ID" value="NZ_CP053069.1"/>
</dbReference>
<gene>
    <name evidence="2" type="ORF">DSM104443_03725</name>
</gene>
<dbReference type="EMBL" id="CP053069">
    <property type="protein sequence ID" value="QJR12634.1"/>
    <property type="molecule type" value="Genomic_DNA"/>
</dbReference>
<proteinExistence type="predicted"/>
<reference evidence="2 3" key="1">
    <citation type="submission" date="2020-04" db="EMBL/GenBank/DDBJ databases">
        <title>Usitatibacter rugosus gen. nov., sp. nov. and Usitatibacter palustris sp. nov., novel members of Usitatibacteraceae fam. nov. within the order Nitrosomonadales isolated from soil.</title>
        <authorList>
            <person name="Huber K.J."/>
            <person name="Neumann-Schaal M."/>
            <person name="Geppert A."/>
            <person name="Luckner M."/>
            <person name="Wanner G."/>
            <person name="Overmann J."/>
        </authorList>
    </citation>
    <scope>NUCLEOTIDE SEQUENCE [LARGE SCALE GENOMIC DNA]</scope>
    <source>
        <strain evidence="2 3">0125_3</strain>
    </source>
</reference>
<dbReference type="KEGG" id="uru:DSM104443_03725"/>
<evidence type="ECO:0008006" key="4">
    <source>
        <dbReference type="Google" id="ProtNLM"/>
    </source>
</evidence>
<evidence type="ECO:0000256" key="1">
    <source>
        <dbReference type="SAM" id="Phobius"/>
    </source>
</evidence>
<dbReference type="AlphaFoldDB" id="A0A6M4H216"/>
<keyword evidence="3" id="KW-1185">Reference proteome</keyword>
<evidence type="ECO:0000313" key="3">
    <source>
        <dbReference type="Proteomes" id="UP000501534"/>
    </source>
</evidence>
<organism evidence="2 3">
    <name type="scientific">Usitatibacter rugosus</name>
    <dbReference type="NCBI Taxonomy" id="2732067"/>
    <lineage>
        <taxon>Bacteria</taxon>
        <taxon>Pseudomonadati</taxon>
        <taxon>Pseudomonadota</taxon>
        <taxon>Betaproteobacteria</taxon>
        <taxon>Nitrosomonadales</taxon>
        <taxon>Usitatibacteraceae</taxon>
        <taxon>Usitatibacter</taxon>
    </lineage>
</organism>
<name>A0A6M4H216_9PROT</name>